<dbReference type="EMBL" id="BMFW01000005">
    <property type="protein sequence ID" value="GGH93967.1"/>
    <property type="molecule type" value="Genomic_DNA"/>
</dbReference>
<comment type="caution">
    <text evidence="3">The sequence shown here is derived from an EMBL/GenBank/DDBJ whole genome shotgun (WGS) entry which is preliminary data.</text>
</comment>
<name>A0ABQ2APS5_9MICC</name>
<accession>A0ABQ2APS5</accession>
<proteinExistence type="predicted"/>
<evidence type="ECO:0000256" key="1">
    <source>
        <dbReference type="SAM" id="MobiDB-lite"/>
    </source>
</evidence>
<sequence length="184" mass="20517">MSFVDTGRKMSIDTCNSERKIEVMAAIPKAWQELMDQQGISSIRQLAKVADLPDHSAINRVIMKGTSTSEENMIKVARALKVSVEELYRITSGVAARPLTMPAGTEKLSERQKNAVAEIIRTMIEEKEYVEMFVDKKTGDPAESVQEKIPARAMSAQEQHELAARRRLFPGESDRRAGGGEKPR</sequence>
<protein>
    <recommendedName>
        <fullName evidence="2">HTH cro/C1-type domain-containing protein</fullName>
    </recommendedName>
</protein>
<feature type="compositionally biased region" description="Basic and acidic residues" evidence="1">
    <location>
        <begin position="172"/>
        <end position="184"/>
    </location>
</feature>
<organism evidence="3 4">
    <name type="scientific">Arthrobacter liuii</name>
    <dbReference type="NCBI Taxonomy" id="1476996"/>
    <lineage>
        <taxon>Bacteria</taxon>
        <taxon>Bacillati</taxon>
        <taxon>Actinomycetota</taxon>
        <taxon>Actinomycetes</taxon>
        <taxon>Micrococcales</taxon>
        <taxon>Micrococcaceae</taxon>
        <taxon>Arthrobacter</taxon>
    </lineage>
</organism>
<feature type="compositionally biased region" description="Basic and acidic residues" evidence="1">
    <location>
        <begin position="138"/>
        <end position="150"/>
    </location>
</feature>
<feature type="region of interest" description="Disordered" evidence="1">
    <location>
        <begin position="138"/>
        <end position="184"/>
    </location>
</feature>
<dbReference type="PROSITE" id="PS50943">
    <property type="entry name" value="HTH_CROC1"/>
    <property type="match status" value="1"/>
</dbReference>
<evidence type="ECO:0000259" key="2">
    <source>
        <dbReference type="PROSITE" id="PS50943"/>
    </source>
</evidence>
<evidence type="ECO:0000313" key="3">
    <source>
        <dbReference type="EMBL" id="GGH93967.1"/>
    </source>
</evidence>
<gene>
    <name evidence="3" type="ORF">GCM10007170_16070</name>
</gene>
<dbReference type="InterPro" id="IPR001387">
    <property type="entry name" value="Cro/C1-type_HTH"/>
</dbReference>
<keyword evidence="4" id="KW-1185">Reference proteome</keyword>
<dbReference type="Proteomes" id="UP000643279">
    <property type="component" value="Unassembled WGS sequence"/>
</dbReference>
<evidence type="ECO:0000313" key="4">
    <source>
        <dbReference type="Proteomes" id="UP000643279"/>
    </source>
</evidence>
<reference evidence="4" key="1">
    <citation type="journal article" date="2019" name="Int. J. Syst. Evol. Microbiol.">
        <title>The Global Catalogue of Microorganisms (GCM) 10K type strain sequencing project: providing services to taxonomists for standard genome sequencing and annotation.</title>
        <authorList>
            <consortium name="The Broad Institute Genomics Platform"/>
            <consortium name="The Broad Institute Genome Sequencing Center for Infectious Disease"/>
            <person name="Wu L."/>
            <person name="Ma J."/>
        </authorList>
    </citation>
    <scope>NUCLEOTIDE SEQUENCE [LARGE SCALE GENOMIC DNA]</scope>
    <source>
        <strain evidence="4">CGMCC 1.12778</strain>
    </source>
</reference>
<feature type="domain" description="HTH cro/C1-type" evidence="2">
    <location>
        <begin position="42"/>
        <end position="87"/>
    </location>
</feature>